<dbReference type="KEGG" id="mpof:MPOR_23560"/>
<feature type="transmembrane region" description="Helical" evidence="7">
    <location>
        <begin position="122"/>
        <end position="144"/>
    </location>
</feature>
<feature type="transmembrane region" description="Helical" evidence="7">
    <location>
        <begin position="241"/>
        <end position="260"/>
    </location>
</feature>
<evidence type="ECO:0000256" key="5">
    <source>
        <dbReference type="ARBA" id="ARBA00022989"/>
    </source>
</evidence>
<dbReference type="GO" id="GO:0005886">
    <property type="term" value="C:plasma membrane"/>
    <property type="evidence" value="ECO:0007669"/>
    <property type="project" value="UniProtKB-SubCell"/>
</dbReference>
<accession>A0A6N4VB19</accession>
<evidence type="ECO:0000256" key="6">
    <source>
        <dbReference type="ARBA" id="ARBA00023136"/>
    </source>
</evidence>
<dbReference type="PROSITE" id="PS50928">
    <property type="entry name" value="ABC_TM1"/>
    <property type="match status" value="1"/>
</dbReference>
<gene>
    <name evidence="10" type="ORF">MPOR_23560</name>
</gene>
<evidence type="ECO:0000259" key="9">
    <source>
        <dbReference type="PROSITE" id="PS50928"/>
    </source>
</evidence>
<dbReference type="InterPro" id="IPR035906">
    <property type="entry name" value="MetI-like_sf"/>
</dbReference>
<evidence type="ECO:0000256" key="7">
    <source>
        <dbReference type="RuleBase" id="RU363032"/>
    </source>
</evidence>
<evidence type="ECO:0000256" key="8">
    <source>
        <dbReference type="SAM" id="MobiDB-lite"/>
    </source>
</evidence>
<evidence type="ECO:0000313" key="10">
    <source>
        <dbReference type="EMBL" id="BBX51330.1"/>
    </source>
</evidence>
<proteinExistence type="inferred from homology"/>
<evidence type="ECO:0000256" key="2">
    <source>
        <dbReference type="ARBA" id="ARBA00022448"/>
    </source>
</evidence>
<feature type="domain" description="ABC transmembrane type-1" evidence="9">
    <location>
        <begin position="84"/>
        <end position="265"/>
    </location>
</feature>
<feature type="compositionally biased region" description="Low complexity" evidence="8">
    <location>
        <begin position="8"/>
        <end position="21"/>
    </location>
</feature>
<dbReference type="RefSeq" id="WP_163673901.1">
    <property type="nucleotide sequence ID" value="NZ_AP022570.1"/>
</dbReference>
<feature type="transmembrane region" description="Helical" evidence="7">
    <location>
        <begin position="150"/>
        <end position="169"/>
    </location>
</feature>
<feature type="transmembrane region" description="Helical" evidence="7">
    <location>
        <begin position="81"/>
        <end position="110"/>
    </location>
</feature>
<feature type="region of interest" description="Disordered" evidence="8">
    <location>
        <begin position="1"/>
        <end position="21"/>
    </location>
</feature>
<reference evidence="10 11" key="1">
    <citation type="journal article" date="2019" name="Emerg. Microbes Infect.">
        <title>Comprehensive subspecies identification of 175 nontuberculous mycobacteria species based on 7547 genomic profiles.</title>
        <authorList>
            <person name="Matsumoto Y."/>
            <person name="Kinjo T."/>
            <person name="Motooka D."/>
            <person name="Nabeya D."/>
            <person name="Jung N."/>
            <person name="Uechi K."/>
            <person name="Horii T."/>
            <person name="Iida T."/>
            <person name="Fujita J."/>
            <person name="Nakamura S."/>
        </authorList>
    </citation>
    <scope>NUCLEOTIDE SEQUENCE [LARGE SCALE GENOMIC DNA]</scope>
    <source>
        <strain evidence="10 11">JCM 12603</strain>
    </source>
</reference>
<dbReference type="PANTHER" id="PTHR30151:SF38">
    <property type="entry name" value="ALIPHATIC SULFONATES TRANSPORT PERMEASE PROTEIN SSUC-RELATED"/>
    <property type="match status" value="1"/>
</dbReference>
<dbReference type="Pfam" id="PF00528">
    <property type="entry name" value="BPD_transp_1"/>
    <property type="match status" value="1"/>
</dbReference>
<protein>
    <submittedName>
        <fullName evidence="10">Nitrate ABC transporter permease</fullName>
    </submittedName>
</protein>
<evidence type="ECO:0000256" key="1">
    <source>
        <dbReference type="ARBA" id="ARBA00004651"/>
    </source>
</evidence>
<comment type="subcellular location">
    <subcellularLocation>
        <location evidence="1 7">Cell membrane</location>
        <topology evidence="1 7">Multi-pass membrane protein</topology>
    </subcellularLocation>
</comment>
<dbReference type="InterPro" id="IPR000515">
    <property type="entry name" value="MetI-like"/>
</dbReference>
<keyword evidence="6 7" id="KW-0472">Membrane</keyword>
<dbReference type="GO" id="GO:0055085">
    <property type="term" value="P:transmembrane transport"/>
    <property type="evidence" value="ECO:0007669"/>
    <property type="project" value="InterPro"/>
</dbReference>
<evidence type="ECO:0000313" key="11">
    <source>
        <dbReference type="Proteomes" id="UP000466785"/>
    </source>
</evidence>
<feature type="transmembrane region" description="Helical" evidence="7">
    <location>
        <begin position="190"/>
        <end position="211"/>
    </location>
</feature>
<dbReference type="SUPFAM" id="SSF161098">
    <property type="entry name" value="MetI-like"/>
    <property type="match status" value="1"/>
</dbReference>
<keyword evidence="5 7" id="KW-1133">Transmembrane helix</keyword>
<evidence type="ECO:0000256" key="4">
    <source>
        <dbReference type="ARBA" id="ARBA00022692"/>
    </source>
</evidence>
<evidence type="ECO:0000256" key="3">
    <source>
        <dbReference type="ARBA" id="ARBA00022475"/>
    </source>
</evidence>
<dbReference type="CDD" id="cd06261">
    <property type="entry name" value="TM_PBP2"/>
    <property type="match status" value="1"/>
</dbReference>
<feature type="transmembrane region" description="Helical" evidence="7">
    <location>
        <begin position="38"/>
        <end position="61"/>
    </location>
</feature>
<name>A0A6N4VB19_9MYCO</name>
<dbReference type="PANTHER" id="PTHR30151">
    <property type="entry name" value="ALKANE SULFONATE ABC TRANSPORTER-RELATED, MEMBRANE SUBUNIT"/>
    <property type="match status" value="1"/>
</dbReference>
<dbReference type="Gene3D" id="1.10.3720.10">
    <property type="entry name" value="MetI-like"/>
    <property type="match status" value="1"/>
</dbReference>
<dbReference type="AlphaFoldDB" id="A0A6N4VB19"/>
<sequence length="279" mass="29950">MTVTQSKPASGAGAAPDEDAAPAARPGAAMARRFGLQLAGYATLLAIWSMCSLVVFTEYVLPAPWTVAAEMWHLAADGTAFVQFGSSIVKIALGFAIGTAFGVPLGLLMGRVRYQKYFWQQPLLVLGNVPGLAFAVFALILFGIGAIGPVVVVAFVALPYVALNVAQGVEEVDAKLIDMSAVYGIGRAEIVKSVFLPSVMPFLFAALRYGFAMAWKVEALTEVFGGRSGIGFMIRQSYQEFSVAGVLAWTGFFVIFILLIERVFLAGLERRFFAWRGGR</sequence>
<dbReference type="EMBL" id="AP022570">
    <property type="protein sequence ID" value="BBX51330.1"/>
    <property type="molecule type" value="Genomic_DNA"/>
</dbReference>
<organism evidence="10 11">
    <name type="scientific">Mycolicibacterium poriferae</name>
    <dbReference type="NCBI Taxonomy" id="39694"/>
    <lineage>
        <taxon>Bacteria</taxon>
        <taxon>Bacillati</taxon>
        <taxon>Actinomycetota</taxon>
        <taxon>Actinomycetes</taxon>
        <taxon>Mycobacteriales</taxon>
        <taxon>Mycobacteriaceae</taxon>
        <taxon>Mycolicibacterium</taxon>
    </lineage>
</organism>
<comment type="similarity">
    <text evidence="7">Belongs to the binding-protein-dependent transport system permease family.</text>
</comment>
<keyword evidence="4 7" id="KW-0812">Transmembrane</keyword>
<dbReference type="Proteomes" id="UP000466785">
    <property type="component" value="Chromosome"/>
</dbReference>
<keyword evidence="2 7" id="KW-0813">Transport</keyword>
<keyword evidence="3" id="KW-1003">Cell membrane</keyword>
<keyword evidence="11" id="KW-1185">Reference proteome</keyword>